<dbReference type="FunFam" id="3.40.50.410:FF:000004">
    <property type="entry name" value="collagen alpha-6(VI) chain"/>
    <property type="match status" value="1"/>
</dbReference>
<accession>A0A8W8LLL5</accession>
<dbReference type="InterPro" id="IPR000859">
    <property type="entry name" value="CUB_dom"/>
</dbReference>
<feature type="transmembrane region" description="Helical" evidence="9">
    <location>
        <begin position="619"/>
        <end position="646"/>
    </location>
</feature>
<feature type="region of interest" description="Disordered" evidence="8">
    <location>
        <begin position="650"/>
        <end position="670"/>
    </location>
</feature>
<organism evidence="13 14">
    <name type="scientific">Magallana gigas</name>
    <name type="common">Pacific oyster</name>
    <name type="synonym">Crassostrea gigas</name>
    <dbReference type="NCBI Taxonomy" id="29159"/>
    <lineage>
        <taxon>Eukaryota</taxon>
        <taxon>Metazoa</taxon>
        <taxon>Spiralia</taxon>
        <taxon>Lophotrochozoa</taxon>
        <taxon>Mollusca</taxon>
        <taxon>Bivalvia</taxon>
        <taxon>Autobranchia</taxon>
        <taxon>Pteriomorphia</taxon>
        <taxon>Ostreida</taxon>
        <taxon>Ostreoidea</taxon>
        <taxon>Ostreidae</taxon>
        <taxon>Magallana</taxon>
    </lineage>
</organism>
<evidence type="ECO:0000256" key="7">
    <source>
        <dbReference type="PROSITE-ProRule" id="PRU00059"/>
    </source>
</evidence>
<dbReference type="Pfam" id="PF00092">
    <property type="entry name" value="VWA"/>
    <property type="match status" value="1"/>
</dbReference>
<dbReference type="PROSITE" id="PS01180">
    <property type="entry name" value="CUB"/>
    <property type="match status" value="2"/>
</dbReference>
<dbReference type="InterPro" id="IPR036465">
    <property type="entry name" value="vWFA_dom_sf"/>
</dbReference>
<feature type="signal peptide" evidence="10">
    <location>
        <begin position="1"/>
        <end position="23"/>
    </location>
</feature>
<dbReference type="PRINTS" id="PR00453">
    <property type="entry name" value="VWFADOMAIN"/>
</dbReference>
<evidence type="ECO:0000256" key="1">
    <source>
        <dbReference type="ARBA" id="ARBA00004613"/>
    </source>
</evidence>
<proteinExistence type="predicted"/>
<comment type="caution">
    <text evidence="7">Lacks conserved residue(s) required for the propagation of feature annotation.</text>
</comment>
<evidence type="ECO:0000313" key="13">
    <source>
        <dbReference type="EnsemblMetazoa" id="G28006.1:cds"/>
    </source>
</evidence>
<dbReference type="SUPFAM" id="SSF53300">
    <property type="entry name" value="vWA-like"/>
    <property type="match status" value="1"/>
</dbReference>
<dbReference type="AlphaFoldDB" id="A0A8W8LLL5"/>
<keyword evidence="4" id="KW-0677">Repeat</keyword>
<keyword evidence="9" id="KW-1133">Transmembrane helix</keyword>
<name>A0A8W8LLL5_MAGGI</name>
<reference evidence="13" key="1">
    <citation type="submission" date="2022-08" db="UniProtKB">
        <authorList>
            <consortium name="EnsemblMetazoa"/>
        </authorList>
    </citation>
    <scope>IDENTIFICATION</scope>
    <source>
        <strain evidence="13">05x7-T-G4-1.051#20</strain>
    </source>
</reference>
<keyword evidence="5" id="KW-1015">Disulfide bond</keyword>
<evidence type="ECO:0000256" key="5">
    <source>
        <dbReference type="ARBA" id="ARBA00023157"/>
    </source>
</evidence>
<keyword evidence="14" id="KW-1185">Reference proteome</keyword>
<feature type="compositionally biased region" description="Polar residues" evidence="8">
    <location>
        <begin position="541"/>
        <end position="554"/>
    </location>
</feature>
<keyword evidence="6" id="KW-0325">Glycoprotein</keyword>
<feature type="region of interest" description="Disordered" evidence="8">
    <location>
        <begin position="497"/>
        <end position="601"/>
    </location>
</feature>
<keyword evidence="2" id="KW-0964">Secreted</keyword>
<evidence type="ECO:0000256" key="10">
    <source>
        <dbReference type="SAM" id="SignalP"/>
    </source>
</evidence>
<dbReference type="SUPFAM" id="SSF49854">
    <property type="entry name" value="Spermadhesin, CUB domain"/>
    <property type="match status" value="2"/>
</dbReference>
<feature type="compositionally biased region" description="Low complexity" evidence="8">
    <location>
        <begin position="498"/>
        <end position="538"/>
    </location>
</feature>
<sequence length="693" mass="75412">MFPIPVNIFSWYFTVVLFNFVKGQCEETMMLTAGHEPQYATSPGYDDDRMYQGGLNCRWEIQPMPNSSLVFSLMISEVPCFSGDYIKLYKDNETDVINGDSVCGRGRTFGPVTLTGSSLVVVFVSKTSRFSFSTKQGFRLLFLSAADLTDGGCQGRQVLLADDTARYISSPNFPDFYQSNANCEWEIKASTGYDVNILVLFLDIEYDELCTFDNLSFYEGSSSTTNYLCSENNFSFGNIRGRDFVVAFSSDDSENRHGFLIRYKSTASTKKDCTQSTADIVFLLDSSGSVGETNFVFLTSFIADLVYDFNVGPDVVQVGMVTFESNVTNHFNLNQYATKEEVINATRQLPYSGGRTLTDLGLNHTLWHSFTEEHGARSHASRVLLVFTDGASNRPSSTRAVAEEVKQAGITIISVGVESGVDPTELFAIASHEEYVFRATSFTDLETIKYSLESIICKIITSAPSSPALTTTTRSSSLHPPTLQAPILSPSIPVLAPQVSSTDTQSSTVGGSATTTSITSSDVSSSSSSSDVSSSDIAPTGTGSTVEMTSSSPDGVSTSVLGSSSSRVSLTSRTTQQHISSASVSTTTIQSDINSKSNQSSNLPDVKDILDEFVPTRDIIAIISVCTVFIFLSMISCCILLGLCVTRRRQKRREGRKGRDGENGDKNYPVPVVHARANNIHVHYHASMLTDGK</sequence>
<evidence type="ECO:0000259" key="12">
    <source>
        <dbReference type="PROSITE" id="PS50234"/>
    </source>
</evidence>
<dbReference type="CDD" id="cd00041">
    <property type="entry name" value="CUB"/>
    <property type="match status" value="2"/>
</dbReference>
<dbReference type="EnsemblMetazoa" id="G28006.1">
    <property type="protein sequence ID" value="G28006.1:cds"/>
    <property type="gene ID" value="G28006"/>
</dbReference>
<dbReference type="PANTHER" id="PTHR24020:SF87">
    <property type="entry name" value="COLLAGEN ALPHA-1(VI) CHAIN-LIKE"/>
    <property type="match status" value="1"/>
</dbReference>
<dbReference type="Pfam" id="PF00431">
    <property type="entry name" value="CUB"/>
    <property type="match status" value="2"/>
</dbReference>
<dbReference type="PROSITE" id="PS50234">
    <property type="entry name" value="VWFA"/>
    <property type="match status" value="1"/>
</dbReference>
<dbReference type="SMART" id="SM00327">
    <property type="entry name" value="VWA"/>
    <property type="match status" value="1"/>
</dbReference>
<feature type="domain" description="VWFA" evidence="12">
    <location>
        <begin position="279"/>
        <end position="455"/>
    </location>
</feature>
<evidence type="ECO:0000259" key="11">
    <source>
        <dbReference type="PROSITE" id="PS01180"/>
    </source>
</evidence>
<keyword evidence="9" id="KW-0812">Transmembrane</keyword>
<dbReference type="Proteomes" id="UP000005408">
    <property type="component" value="Unassembled WGS sequence"/>
</dbReference>
<evidence type="ECO:0000256" key="6">
    <source>
        <dbReference type="ARBA" id="ARBA00023180"/>
    </source>
</evidence>
<dbReference type="Gene3D" id="2.60.120.290">
    <property type="entry name" value="Spermadhesin, CUB domain"/>
    <property type="match status" value="2"/>
</dbReference>
<dbReference type="Gene3D" id="3.40.50.410">
    <property type="entry name" value="von Willebrand factor, type A domain"/>
    <property type="match status" value="1"/>
</dbReference>
<evidence type="ECO:0000256" key="4">
    <source>
        <dbReference type="ARBA" id="ARBA00022737"/>
    </source>
</evidence>
<keyword evidence="9" id="KW-0472">Membrane</keyword>
<feature type="compositionally biased region" description="Low complexity" evidence="8">
    <location>
        <begin position="555"/>
        <end position="575"/>
    </location>
</feature>
<protein>
    <submittedName>
        <fullName evidence="13">Uncharacterized protein</fullName>
    </submittedName>
</protein>
<evidence type="ECO:0000256" key="9">
    <source>
        <dbReference type="SAM" id="Phobius"/>
    </source>
</evidence>
<evidence type="ECO:0000256" key="2">
    <source>
        <dbReference type="ARBA" id="ARBA00022525"/>
    </source>
</evidence>
<comment type="subcellular location">
    <subcellularLocation>
        <location evidence="1">Secreted</location>
    </subcellularLocation>
</comment>
<feature type="domain" description="CUB" evidence="11">
    <location>
        <begin position="153"/>
        <end position="266"/>
    </location>
</feature>
<feature type="compositionally biased region" description="Polar residues" evidence="8">
    <location>
        <begin position="576"/>
        <end position="601"/>
    </location>
</feature>
<evidence type="ECO:0000313" key="14">
    <source>
        <dbReference type="Proteomes" id="UP000005408"/>
    </source>
</evidence>
<feature type="domain" description="CUB" evidence="11">
    <location>
        <begin position="25"/>
        <end position="145"/>
    </location>
</feature>
<evidence type="ECO:0000256" key="3">
    <source>
        <dbReference type="ARBA" id="ARBA00022729"/>
    </source>
</evidence>
<dbReference type="SMART" id="SM00042">
    <property type="entry name" value="CUB"/>
    <property type="match status" value="2"/>
</dbReference>
<dbReference type="InterPro" id="IPR050525">
    <property type="entry name" value="ECM_Assembly_Org"/>
</dbReference>
<feature type="chain" id="PRO_5036470434" evidence="10">
    <location>
        <begin position="24"/>
        <end position="693"/>
    </location>
</feature>
<dbReference type="InterPro" id="IPR002035">
    <property type="entry name" value="VWF_A"/>
</dbReference>
<dbReference type="GO" id="GO:0005576">
    <property type="term" value="C:extracellular region"/>
    <property type="evidence" value="ECO:0007669"/>
    <property type="project" value="UniProtKB-SubCell"/>
</dbReference>
<evidence type="ECO:0000256" key="8">
    <source>
        <dbReference type="SAM" id="MobiDB-lite"/>
    </source>
</evidence>
<dbReference type="PANTHER" id="PTHR24020">
    <property type="entry name" value="COLLAGEN ALPHA"/>
    <property type="match status" value="1"/>
</dbReference>
<keyword evidence="3 10" id="KW-0732">Signal</keyword>
<dbReference type="InterPro" id="IPR035914">
    <property type="entry name" value="Sperma_CUB_dom_sf"/>
</dbReference>